<feature type="binding site" evidence="8">
    <location>
        <position position="87"/>
    </location>
    <ligand>
        <name>Mg(2+)</name>
        <dbReference type="ChEBI" id="CHEBI:18420"/>
        <label>1</label>
        <note>catalytic</note>
    </ligand>
</feature>
<comment type="cofactor">
    <cofactor evidence="8">
        <name>Mg(2+)</name>
        <dbReference type="ChEBI" id="CHEBI:18420"/>
    </cofactor>
</comment>
<dbReference type="PROSITE" id="PS00630">
    <property type="entry name" value="IMP_2"/>
    <property type="match status" value="1"/>
</dbReference>
<feature type="binding site" evidence="8">
    <location>
        <position position="165"/>
    </location>
    <ligand>
        <name>Mg(2+)</name>
        <dbReference type="ChEBI" id="CHEBI:18420"/>
        <label>1</label>
        <note>catalytic</note>
    </ligand>
</feature>
<dbReference type="EMBL" id="NNAY01000669">
    <property type="protein sequence ID" value="OXU27085.1"/>
    <property type="molecule type" value="Genomic_DNA"/>
</dbReference>
<dbReference type="InterPro" id="IPR000760">
    <property type="entry name" value="Inositol_monophosphatase-like"/>
</dbReference>
<evidence type="ECO:0000256" key="6">
    <source>
        <dbReference type="ARBA" id="ARBA00044478"/>
    </source>
</evidence>
<comment type="catalytic activity">
    <reaction evidence="6">
        <text>1D-myo-inositol 1,4-bisphosphate + H2O = 1D-myo-inositol 4-phosphate + phosphate</text>
        <dbReference type="Rhea" id="RHEA:15553"/>
        <dbReference type="ChEBI" id="CHEBI:15377"/>
        <dbReference type="ChEBI" id="CHEBI:43474"/>
        <dbReference type="ChEBI" id="CHEBI:58282"/>
        <dbReference type="ChEBI" id="CHEBI:58469"/>
        <dbReference type="EC" id="3.1.3.57"/>
    </reaction>
    <physiologicalReaction direction="left-to-right" evidence="6">
        <dbReference type="Rhea" id="RHEA:15554"/>
    </physiologicalReaction>
</comment>
<dbReference type="PANTHER" id="PTHR43028:SF3">
    <property type="entry name" value="INOSITOL POLYPHOSPHATE 1-PHOSPHATASE"/>
    <property type="match status" value="1"/>
</dbReference>
<dbReference type="GO" id="GO:0046872">
    <property type="term" value="F:metal ion binding"/>
    <property type="evidence" value="ECO:0007669"/>
    <property type="project" value="UniProtKB-KW"/>
</dbReference>
<dbReference type="OrthoDB" id="9977309at2759"/>
<dbReference type="Gene3D" id="3.40.190.80">
    <property type="match status" value="1"/>
</dbReference>
<evidence type="ECO:0000256" key="1">
    <source>
        <dbReference type="ARBA" id="ARBA00009759"/>
    </source>
</evidence>
<evidence type="ECO:0000256" key="7">
    <source>
        <dbReference type="ARBA" id="ARBA00044519"/>
    </source>
</evidence>
<reference evidence="9 10" key="1">
    <citation type="journal article" date="2017" name="Curr. Biol.">
        <title>The Evolution of Venom by Co-option of Single-Copy Genes.</title>
        <authorList>
            <person name="Martinson E.O."/>
            <person name="Mrinalini"/>
            <person name="Kelkar Y.D."/>
            <person name="Chang C.H."/>
            <person name="Werren J.H."/>
        </authorList>
    </citation>
    <scope>NUCLEOTIDE SEQUENCE [LARGE SCALE GENOMIC DNA]</scope>
    <source>
        <strain evidence="9 10">Alberta</strain>
        <tissue evidence="9">Whole body</tissue>
    </source>
</reference>
<evidence type="ECO:0000256" key="3">
    <source>
        <dbReference type="ARBA" id="ARBA00022723"/>
    </source>
</evidence>
<evidence type="ECO:0000256" key="4">
    <source>
        <dbReference type="ARBA" id="ARBA00022842"/>
    </source>
</evidence>
<dbReference type="Gene3D" id="3.30.540.10">
    <property type="entry name" value="Fructose-1,6-Bisphosphatase, subunit A, domain 1"/>
    <property type="match status" value="1"/>
</dbReference>
<evidence type="ECO:0000313" key="10">
    <source>
        <dbReference type="Proteomes" id="UP000215335"/>
    </source>
</evidence>
<dbReference type="SUPFAM" id="SSF56655">
    <property type="entry name" value="Carbohydrate phosphatase"/>
    <property type="match status" value="1"/>
</dbReference>
<dbReference type="AlphaFoldDB" id="A0A232F8W3"/>
<dbReference type="InterPro" id="IPR044897">
    <property type="entry name" value="INPP1_dom_1"/>
</dbReference>
<evidence type="ECO:0000313" key="9">
    <source>
        <dbReference type="EMBL" id="OXU27085.1"/>
    </source>
</evidence>
<comment type="catalytic activity">
    <reaction evidence="5">
        <text>1D-myo-inositol 1,3,4-trisphosphate + H2O = 1D-myo-inositol 3,4-bisphosphate + phosphate</text>
        <dbReference type="Rhea" id="RHEA:70319"/>
        <dbReference type="ChEBI" id="CHEBI:15377"/>
        <dbReference type="ChEBI" id="CHEBI:43474"/>
        <dbReference type="ChEBI" id="CHEBI:58414"/>
        <dbReference type="ChEBI" id="CHEBI:83241"/>
    </reaction>
    <physiologicalReaction direction="left-to-right" evidence="5">
        <dbReference type="Rhea" id="RHEA:70320"/>
    </physiologicalReaction>
</comment>
<dbReference type="InterPro" id="IPR020550">
    <property type="entry name" value="Inositol_monophosphatase_CS"/>
</dbReference>
<feature type="non-terminal residue" evidence="9">
    <location>
        <position position="1"/>
    </location>
</feature>
<name>A0A232F8W3_9HYME</name>
<gene>
    <name evidence="9" type="ORF">TSAR_008390</name>
</gene>
<accession>A0A232F8W3</accession>
<keyword evidence="3 8" id="KW-0479">Metal-binding</keyword>
<evidence type="ECO:0000256" key="5">
    <source>
        <dbReference type="ARBA" id="ARBA00044465"/>
    </source>
</evidence>
<dbReference type="Pfam" id="PF00459">
    <property type="entry name" value="Inositol_P"/>
    <property type="match status" value="1"/>
</dbReference>
<comment type="caution">
    <text evidence="9">The sequence shown here is derived from an EMBL/GenBank/DDBJ whole genome shotgun (WGS) entry which is preliminary data.</text>
</comment>
<dbReference type="PROSITE" id="PS00629">
    <property type="entry name" value="IMP_1"/>
    <property type="match status" value="1"/>
</dbReference>
<dbReference type="STRING" id="543379.A0A232F8W3"/>
<dbReference type="InterPro" id="IPR020583">
    <property type="entry name" value="Inositol_monoP_metal-BS"/>
</dbReference>
<protein>
    <recommendedName>
        <fullName evidence="7">inositol-1,4-bisphosphate 1-phosphatase</fullName>
        <ecNumber evidence="7">3.1.3.57</ecNumber>
    </recommendedName>
</protein>
<feature type="binding site" evidence="8">
    <location>
        <position position="168"/>
    </location>
    <ligand>
        <name>Mg(2+)</name>
        <dbReference type="ChEBI" id="CHEBI:18420"/>
        <label>1</label>
        <note>catalytic</note>
    </ligand>
</feature>
<keyword evidence="2" id="KW-0452">Lithium</keyword>
<organism evidence="9 10">
    <name type="scientific">Trichomalopsis sarcophagae</name>
    <dbReference type="NCBI Taxonomy" id="543379"/>
    <lineage>
        <taxon>Eukaryota</taxon>
        <taxon>Metazoa</taxon>
        <taxon>Ecdysozoa</taxon>
        <taxon>Arthropoda</taxon>
        <taxon>Hexapoda</taxon>
        <taxon>Insecta</taxon>
        <taxon>Pterygota</taxon>
        <taxon>Neoptera</taxon>
        <taxon>Endopterygota</taxon>
        <taxon>Hymenoptera</taxon>
        <taxon>Apocrita</taxon>
        <taxon>Proctotrupomorpha</taxon>
        <taxon>Chalcidoidea</taxon>
        <taxon>Pteromalidae</taxon>
        <taxon>Pteromalinae</taxon>
        <taxon>Trichomalopsis</taxon>
    </lineage>
</organism>
<comment type="similarity">
    <text evidence="1">Belongs to the inositol monophosphatase superfamily.</text>
</comment>
<evidence type="ECO:0000256" key="8">
    <source>
        <dbReference type="PIRSR" id="PIRSR600760-2"/>
    </source>
</evidence>
<dbReference type="EC" id="3.1.3.57" evidence="7"/>
<sequence length="371" mass="40735">KSLSNMKDGSRLLRVLLKVSEKAANIARVCRQDKALFALLVQEKSAEEKNPRFFQDFKTLADVLIQETIRHDIGLEFPELAGAVKGEENNVFSNTLGETITVEICSTEKQTSELLKKVLDDDETIADLLAKEVHKDILLTNVAISSKNIPTDFEVDISDLGIWIDPIDSTADYISGGEVVDEATGLHLSGLRCVTVLIGAYSQSSCLPVIGVVNQPFYTETDSQWKGMCYWGFSNDSVSCCSIRNNEEPTNRIVLTSRFEEPSIKSKLADAQFRIIEAAGAGYKIISVALGQAAAYVLSKSSTYKWDVCGPHAILRSQGGGLLDFKKYTDNQDCCDSSMKYSNVDSEAANKGGLIAFREKEILDSLTNILC</sequence>
<keyword evidence="10" id="KW-1185">Reference proteome</keyword>
<dbReference type="Proteomes" id="UP000215335">
    <property type="component" value="Unassembled WGS sequence"/>
</dbReference>
<dbReference type="Gene3D" id="4.10.460.10">
    <property type="entry name" value="Inositol Polyphosphate 1-phosphatase, domain 1"/>
    <property type="match status" value="1"/>
</dbReference>
<feature type="binding site" evidence="8">
    <location>
        <position position="307"/>
    </location>
    <ligand>
        <name>Mg(2+)</name>
        <dbReference type="ChEBI" id="CHEBI:18420"/>
        <label>1</label>
        <note>catalytic</note>
    </ligand>
</feature>
<dbReference type="GO" id="GO:0046854">
    <property type="term" value="P:phosphatidylinositol phosphate biosynthetic process"/>
    <property type="evidence" value="ECO:0007669"/>
    <property type="project" value="InterPro"/>
</dbReference>
<evidence type="ECO:0000256" key="2">
    <source>
        <dbReference type="ARBA" id="ARBA00022671"/>
    </source>
</evidence>
<dbReference type="PANTHER" id="PTHR43028">
    <property type="entry name" value="3'(2'),5'-BISPHOSPHATE NUCLEOTIDASE 1"/>
    <property type="match status" value="1"/>
</dbReference>
<keyword evidence="4 8" id="KW-0460">Magnesium</keyword>
<feature type="binding site" evidence="8">
    <location>
        <position position="167"/>
    </location>
    <ligand>
        <name>Mg(2+)</name>
        <dbReference type="ChEBI" id="CHEBI:18420"/>
        <label>1</label>
        <note>catalytic</note>
    </ligand>
</feature>
<proteinExistence type="inferred from homology"/>
<dbReference type="InterPro" id="IPR050725">
    <property type="entry name" value="CysQ/Inositol_MonoPase"/>
</dbReference>
<dbReference type="GO" id="GO:0004441">
    <property type="term" value="F:inositol-1,4-bisphosphate 1-phosphatase activity"/>
    <property type="evidence" value="ECO:0007669"/>
    <property type="project" value="UniProtKB-EC"/>
</dbReference>